<evidence type="ECO:0000313" key="2">
    <source>
        <dbReference type="Proteomes" id="UP000239550"/>
    </source>
</evidence>
<organism evidence="1 2">
    <name type="scientific">Photorhabdus hindustanensis</name>
    <dbReference type="NCBI Taxonomy" id="2918802"/>
    <lineage>
        <taxon>Bacteria</taxon>
        <taxon>Pseudomonadati</taxon>
        <taxon>Pseudomonadota</taxon>
        <taxon>Gammaproteobacteria</taxon>
        <taxon>Enterobacterales</taxon>
        <taxon>Morganellaceae</taxon>
        <taxon>Photorhabdus</taxon>
    </lineage>
</organism>
<dbReference type="EMBL" id="PUWT01000023">
    <property type="protein sequence ID" value="PQQ26339.1"/>
    <property type="molecule type" value="Genomic_DNA"/>
</dbReference>
<evidence type="ECO:0000313" key="1">
    <source>
        <dbReference type="EMBL" id="PQQ26339.1"/>
    </source>
</evidence>
<protein>
    <submittedName>
        <fullName evidence="1">HipA domain-containing protein</fullName>
    </submittedName>
</protein>
<reference evidence="1 2" key="1">
    <citation type="submission" date="2018-02" db="EMBL/GenBank/DDBJ databases">
        <title>Five New Genomes of Indian Photorhabdus Isolates TSA.</title>
        <authorList>
            <person name="Dubay B."/>
            <person name="Somvanshi V.S."/>
        </authorList>
    </citation>
    <scope>NUCLEOTIDE SEQUENCE [LARGE SCALE GENOMIC DNA]</scope>
    <source>
        <strain evidence="1 2">H1</strain>
    </source>
</reference>
<sequence>MASYEKFAEIIRYRFTNPQKTSEELFSRLTPAYDICPQGRSGNEASQAMLIVGNKNLSQLQTCLETAHNFNISEKKAKEIFNRQISIIQDNWKNICEEAELSEIDKKLLWHRQFLNPFSIAF</sequence>
<dbReference type="AlphaFoldDB" id="A0A2S8Q2S1"/>
<name>A0A2S8Q2S1_9GAMM</name>
<comment type="caution">
    <text evidence="1">The sequence shown here is derived from an EMBL/GenBank/DDBJ whole genome shotgun (WGS) entry which is preliminary data.</text>
</comment>
<gene>
    <name evidence="1" type="ORF">C6H66_09090</name>
</gene>
<proteinExistence type="predicted"/>
<accession>A0A2S8Q2S1</accession>
<keyword evidence="2" id="KW-1185">Reference proteome</keyword>
<dbReference type="RefSeq" id="WP_046394563.1">
    <property type="nucleotide sequence ID" value="NZ_CAWNTA010000072.1"/>
</dbReference>
<dbReference type="Proteomes" id="UP000239550">
    <property type="component" value="Unassembled WGS sequence"/>
</dbReference>